<comment type="similarity">
    <text evidence="12 13">Belongs to the DnaG primase family.</text>
</comment>
<dbReference type="SMART" id="SM00400">
    <property type="entry name" value="ZnF_CHCC"/>
    <property type="match status" value="1"/>
</dbReference>
<comment type="function">
    <text evidence="12 13">RNA polymerase that catalyzes the synthesis of short RNA molecules used as primers for DNA polymerase during DNA replication.</text>
</comment>
<dbReference type="SMART" id="SM00493">
    <property type="entry name" value="TOPRIM"/>
    <property type="match status" value="1"/>
</dbReference>
<evidence type="ECO:0000259" key="16">
    <source>
        <dbReference type="PROSITE" id="PS50880"/>
    </source>
</evidence>
<reference evidence="17 18" key="1">
    <citation type="journal article" date="2015" name="Nature">
        <title>rRNA introns, odd ribosomes, and small enigmatic genomes across a large radiation of phyla.</title>
        <authorList>
            <person name="Brown C.T."/>
            <person name="Hug L.A."/>
            <person name="Thomas B.C."/>
            <person name="Sharon I."/>
            <person name="Castelle C.J."/>
            <person name="Singh A."/>
            <person name="Wilkins M.J."/>
            <person name="Williams K.H."/>
            <person name="Banfield J.F."/>
        </authorList>
    </citation>
    <scope>NUCLEOTIDE SEQUENCE [LARGE SCALE GENOMIC DNA]</scope>
</reference>
<evidence type="ECO:0000256" key="12">
    <source>
        <dbReference type="HAMAP-Rule" id="MF_00974"/>
    </source>
</evidence>
<dbReference type="GO" id="GO:0008270">
    <property type="term" value="F:zinc ion binding"/>
    <property type="evidence" value="ECO:0007669"/>
    <property type="project" value="UniProtKB-UniRule"/>
</dbReference>
<keyword evidence="10 12" id="KW-0238">DNA-binding</keyword>
<feature type="domain" description="Toprim" evidence="16">
    <location>
        <begin position="255"/>
        <end position="336"/>
    </location>
</feature>
<organism evidence="17 18">
    <name type="scientific">Candidatus Woesebacteria bacterium GW2011_GWC2_31_9</name>
    <dbReference type="NCBI Taxonomy" id="1618586"/>
    <lineage>
        <taxon>Bacteria</taxon>
        <taxon>Candidatus Woeseibacteriota</taxon>
    </lineage>
</organism>
<dbReference type="Pfam" id="PF08275">
    <property type="entry name" value="DNAG_N"/>
    <property type="match status" value="1"/>
</dbReference>
<dbReference type="SUPFAM" id="SSF56731">
    <property type="entry name" value="DNA primase core"/>
    <property type="match status" value="1"/>
</dbReference>
<dbReference type="InterPro" id="IPR050219">
    <property type="entry name" value="DnaG_primase"/>
</dbReference>
<evidence type="ECO:0000256" key="11">
    <source>
        <dbReference type="ARBA" id="ARBA00023163"/>
    </source>
</evidence>
<dbReference type="InterPro" id="IPR013264">
    <property type="entry name" value="DNAG_N"/>
</dbReference>
<keyword evidence="4 12" id="KW-0548">Nucleotidyltransferase</keyword>
<dbReference type="InterPro" id="IPR037068">
    <property type="entry name" value="DNA_primase_core_N_sf"/>
</dbReference>
<evidence type="ECO:0000256" key="14">
    <source>
        <dbReference type="PIRSR" id="PIRSR002811-1"/>
    </source>
</evidence>
<keyword evidence="7 12" id="KW-0863">Zinc-finger</keyword>
<evidence type="ECO:0000313" key="18">
    <source>
        <dbReference type="Proteomes" id="UP000034803"/>
    </source>
</evidence>
<dbReference type="PROSITE" id="PS50880">
    <property type="entry name" value="TOPRIM"/>
    <property type="match status" value="1"/>
</dbReference>
<keyword evidence="6 12" id="KW-0479">Metal-binding</keyword>
<dbReference type="GO" id="GO:0006269">
    <property type="term" value="P:DNA replication, synthesis of primer"/>
    <property type="evidence" value="ECO:0007669"/>
    <property type="project" value="UniProtKB-UniRule"/>
</dbReference>
<dbReference type="InterPro" id="IPR036977">
    <property type="entry name" value="DNA_primase_Znf_CHC2"/>
</dbReference>
<dbReference type="Proteomes" id="UP000034803">
    <property type="component" value="Unassembled WGS sequence"/>
</dbReference>
<comment type="catalytic activity">
    <reaction evidence="12">
        <text>ssDNA + n NTP = ssDNA/pppN(pN)n-1 hybrid + (n-1) diphosphate.</text>
        <dbReference type="EC" id="2.7.7.101"/>
    </reaction>
</comment>
<dbReference type="Gene3D" id="1.10.860.10">
    <property type="entry name" value="DNAb Helicase, Chain A"/>
    <property type="match status" value="1"/>
</dbReference>
<evidence type="ECO:0000256" key="6">
    <source>
        <dbReference type="ARBA" id="ARBA00022723"/>
    </source>
</evidence>
<dbReference type="CDD" id="cd03364">
    <property type="entry name" value="TOPRIM_DnaG_primases"/>
    <property type="match status" value="1"/>
</dbReference>
<keyword evidence="1 12" id="KW-0240">DNA-directed RNA polymerase</keyword>
<dbReference type="EC" id="2.7.7.101" evidence="12"/>
<keyword evidence="8 12" id="KW-0862">Zinc</keyword>
<dbReference type="SUPFAM" id="SSF57783">
    <property type="entry name" value="Zinc beta-ribbon"/>
    <property type="match status" value="1"/>
</dbReference>
<feature type="zinc finger region" description="CHC2-type" evidence="12 14">
    <location>
        <begin position="36"/>
        <end position="60"/>
    </location>
</feature>
<dbReference type="InterPro" id="IPR006295">
    <property type="entry name" value="DNA_primase_DnaG"/>
</dbReference>
<keyword evidence="2 12" id="KW-0639">Primosome</keyword>
<dbReference type="PATRIC" id="fig|1618586.3.peg.240"/>
<accession>A0A0G0AZQ2</accession>
<comment type="domain">
    <text evidence="12">Contains an N-terminal zinc-binding domain, a central core domain that contains the primase activity, and a C-terminal DnaB-binding domain.</text>
</comment>
<evidence type="ECO:0000256" key="2">
    <source>
        <dbReference type="ARBA" id="ARBA00022515"/>
    </source>
</evidence>
<evidence type="ECO:0000256" key="3">
    <source>
        <dbReference type="ARBA" id="ARBA00022679"/>
    </source>
</evidence>
<evidence type="ECO:0000256" key="9">
    <source>
        <dbReference type="ARBA" id="ARBA00022842"/>
    </source>
</evidence>
<feature type="coiled-coil region" evidence="15">
    <location>
        <begin position="536"/>
        <end position="582"/>
    </location>
</feature>
<evidence type="ECO:0000256" key="10">
    <source>
        <dbReference type="ARBA" id="ARBA00023125"/>
    </source>
</evidence>
<dbReference type="InterPro" id="IPR002694">
    <property type="entry name" value="Znf_CHC2"/>
</dbReference>
<keyword evidence="9" id="KW-0460">Magnesium</keyword>
<evidence type="ECO:0000256" key="13">
    <source>
        <dbReference type="PIRNR" id="PIRNR002811"/>
    </source>
</evidence>
<evidence type="ECO:0000313" key="17">
    <source>
        <dbReference type="EMBL" id="KKP32035.1"/>
    </source>
</evidence>
<dbReference type="Gene3D" id="3.90.580.10">
    <property type="entry name" value="Zinc finger, CHC2-type domain"/>
    <property type="match status" value="1"/>
</dbReference>
<dbReference type="GO" id="GO:1990077">
    <property type="term" value="C:primosome complex"/>
    <property type="evidence" value="ECO:0007669"/>
    <property type="project" value="UniProtKB-KW"/>
</dbReference>
<dbReference type="Pfam" id="PF10410">
    <property type="entry name" value="DnaB_bind"/>
    <property type="match status" value="1"/>
</dbReference>
<evidence type="ECO:0000256" key="8">
    <source>
        <dbReference type="ARBA" id="ARBA00022833"/>
    </source>
</evidence>
<sequence>MNNNQIEEVKSKVDIVSLISEYIELKKAGRNYKANCPFHGEKTPSFMVSPELQIYKCFGCGENGDCFTFLEKHEGMEFGEALKYLADKVGVKLISFKSDAASEKEKIIEINKSTLNFYEYVLLTHPQGKKALEYLIKDRGLNLETINKFQIGFSPESFDALPKYLTEKKNFKSIDLEKAGIIIGGGGRAFDRFRGRVIFPLFDHRGQVIGFAGRILPWVRQDMAKYINSPETPAYHKSKVLYGLNITKNEIRDEKYAIVVEGELDMISSYQAGIKNVIAIKGSALTEDQIRLIGRFVKKIVLCLDSDFAGDEAAKRGAILAENLGFEVKVARLIGFKDPDEIARANPELYKKAIEDSIGIWDFLIDLTFKKYNSGTGEGKAKISAEIIPLISLIQDNIVKAHYIEILSRKLSVPVEAVTDEINKQETDKTKTKLEDLIITKLQKNRKQLLEERLLINAISTNPRVILKKDIKNLFSSVFPLRILEELEKYFTNNDRFNLSKFTNDLPKELVSGFSEIVLENSEDENIENIIKELRIADLRHKMEELGAKIRESEDDNDLIKLSKLQNTFADTAKDLSALEEE</sequence>
<dbReference type="PANTHER" id="PTHR30313">
    <property type="entry name" value="DNA PRIMASE"/>
    <property type="match status" value="1"/>
</dbReference>
<dbReference type="FunFam" id="3.90.580.10:FF:000001">
    <property type="entry name" value="DNA primase"/>
    <property type="match status" value="1"/>
</dbReference>
<dbReference type="InterPro" id="IPR006171">
    <property type="entry name" value="TOPRIM_dom"/>
</dbReference>
<comment type="cofactor">
    <cofactor evidence="12 13 14">
        <name>Zn(2+)</name>
        <dbReference type="ChEBI" id="CHEBI:29105"/>
    </cofactor>
    <text evidence="12 13 14">Binds 1 zinc ion per monomer.</text>
</comment>
<dbReference type="InterPro" id="IPR030846">
    <property type="entry name" value="DnaG_bac"/>
</dbReference>
<dbReference type="InterPro" id="IPR034151">
    <property type="entry name" value="TOPRIM_DnaG_bac"/>
</dbReference>
<evidence type="ECO:0000256" key="15">
    <source>
        <dbReference type="SAM" id="Coils"/>
    </source>
</evidence>
<comment type="subunit">
    <text evidence="12">Monomer. Interacts with DnaB.</text>
</comment>
<dbReference type="GO" id="GO:0000428">
    <property type="term" value="C:DNA-directed RNA polymerase complex"/>
    <property type="evidence" value="ECO:0007669"/>
    <property type="project" value="UniProtKB-KW"/>
</dbReference>
<protein>
    <recommendedName>
        <fullName evidence="12 13">DNA primase</fullName>
        <ecNumber evidence="12">2.7.7.101</ecNumber>
    </recommendedName>
</protein>
<dbReference type="Gene3D" id="3.90.980.10">
    <property type="entry name" value="DNA primase, catalytic core, N-terminal domain"/>
    <property type="match status" value="1"/>
</dbReference>
<evidence type="ECO:0000256" key="7">
    <source>
        <dbReference type="ARBA" id="ARBA00022771"/>
    </source>
</evidence>
<dbReference type="GO" id="GO:0005737">
    <property type="term" value="C:cytoplasm"/>
    <property type="evidence" value="ECO:0007669"/>
    <property type="project" value="TreeGrafter"/>
</dbReference>
<dbReference type="Pfam" id="PF01807">
    <property type="entry name" value="Zn_ribbon_DnaG"/>
    <property type="match status" value="1"/>
</dbReference>
<dbReference type="GO" id="GO:0003677">
    <property type="term" value="F:DNA binding"/>
    <property type="evidence" value="ECO:0007669"/>
    <property type="project" value="UniProtKB-KW"/>
</dbReference>
<dbReference type="HAMAP" id="MF_00974">
    <property type="entry name" value="DNA_primase_DnaG"/>
    <property type="match status" value="1"/>
</dbReference>
<proteinExistence type="inferred from homology"/>
<dbReference type="InterPro" id="IPR019475">
    <property type="entry name" value="DNA_primase_DnaB-bd"/>
</dbReference>
<dbReference type="Pfam" id="PF13155">
    <property type="entry name" value="Toprim_2"/>
    <property type="match status" value="1"/>
</dbReference>
<evidence type="ECO:0000256" key="5">
    <source>
        <dbReference type="ARBA" id="ARBA00022705"/>
    </source>
</evidence>
<gene>
    <name evidence="12" type="primary">dnaG</name>
    <name evidence="17" type="ORF">UR21_C0003G0068</name>
</gene>
<dbReference type="GO" id="GO:0003899">
    <property type="term" value="F:DNA-directed RNA polymerase activity"/>
    <property type="evidence" value="ECO:0007669"/>
    <property type="project" value="UniProtKB-UniRule"/>
</dbReference>
<name>A0A0G0AZQ2_9BACT</name>
<dbReference type="InterPro" id="IPR016136">
    <property type="entry name" value="DNA_helicase_N/primase_C"/>
</dbReference>
<keyword evidence="15" id="KW-0175">Coiled coil</keyword>
<dbReference type="AlphaFoldDB" id="A0A0G0AZQ2"/>
<keyword evidence="5 12" id="KW-0235">DNA replication</keyword>
<evidence type="ECO:0000256" key="1">
    <source>
        <dbReference type="ARBA" id="ARBA00022478"/>
    </source>
</evidence>
<dbReference type="PIRSF" id="PIRSF002811">
    <property type="entry name" value="DnaG"/>
    <property type="match status" value="1"/>
</dbReference>
<keyword evidence="11 12" id="KW-0804">Transcription</keyword>
<evidence type="ECO:0000256" key="4">
    <source>
        <dbReference type="ARBA" id="ARBA00022695"/>
    </source>
</evidence>
<dbReference type="EMBL" id="LBOI01000003">
    <property type="protein sequence ID" value="KKP32035.1"/>
    <property type="molecule type" value="Genomic_DNA"/>
</dbReference>
<dbReference type="NCBIfam" id="TIGR01391">
    <property type="entry name" value="dnaG"/>
    <property type="match status" value="1"/>
</dbReference>
<dbReference type="PANTHER" id="PTHR30313:SF2">
    <property type="entry name" value="DNA PRIMASE"/>
    <property type="match status" value="1"/>
</dbReference>
<dbReference type="Gene3D" id="3.40.1360.10">
    <property type="match status" value="1"/>
</dbReference>
<keyword evidence="3 12" id="KW-0808">Transferase</keyword>
<comment type="caution">
    <text evidence="17">The sequence shown here is derived from an EMBL/GenBank/DDBJ whole genome shotgun (WGS) entry which is preliminary data.</text>
</comment>